<proteinExistence type="predicted"/>
<sequence>MMAFPDREEYERLLYALPDQYPDIQTSTVRLYTNSPTSCIIRGRITFRNGLELQVFEYLDCSDGDLLAYFYAIFQAEERIRWYDLQPQPHNADLAPTFPHHLHTPPDIKHNRHPAPGISFTALNLPTLITECLTLVP</sequence>
<dbReference type="InterPro" id="IPR045397">
    <property type="entry name" value="TumE-like"/>
</dbReference>
<reference evidence="1" key="1">
    <citation type="submission" date="2019-11" db="EMBL/GenBank/DDBJ databases">
        <title>Microbial mats filling the niche in hypersaline microbial mats.</title>
        <authorList>
            <person name="Wong H.L."/>
            <person name="Macleod F.I."/>
            <person name="White R.A. III"/>
            <person name="Burns B.P."/>
        </authorList>
    </citation>
    <scope>NUCLEOTIDE SEQUENCE</scope>
    <source>
        <strain evidence="1">Rbin_158</strain>
    </source>
</reference>
<comment type="caution">
    <text evidence="1">The sequence shown here is derived from an EMBL/GenBank/DDBJ whole genome shotgun (WGS) entry which is preliminary data.</text>
</comment>
<organism evidence="1 2">
    <name type="scientific">candidate division KSB3 bacterium</name>
    <dbReference type="NCBI Taxonomy" id="2044937"/>
    <lineage>
        <taxon>Bacteria</taxon>
        <taxon>candidate division KSB3</taxon>
    </lineage>
</organism>
<accession>A0A9D5JWZ8</accession>
<evidence type="ECO:0000313" key="1">
    <source>
        <dbReference type="EMBL" id="MBD3325847.1"/>
    </source>
</evidence>
<gene>
    <name evidence="1" type="ORF">GF339_14775</name>
</gene>
<name>A0A9D5JWZ8_9BACT</name>
<evidence type="ECO:0000313" key="2">
    <source>
        <dbReference type="Proteomes" id="UP000649604"/>
    </source>
</evidence>
<dbReference type="EMBL" id="WJJP01000481">
    <property type="protein sequence ID" value="MBD3325847.1"/>
    <property type="molecule type" value="Genomic_DNA"/>
</dbReference>
<dbReference type="Pfam" id="PF20126">
    <property type="entry name" value="TumE"/>
    <property type="match status" value="1"/>
</dbReference>
<protein>
    <submittedName>
        <fullName evidence="1">Uncharacterized protein</fullName>
    </submittedName>
</protein>
<dbReference type="AlphaFoldDB" id="A0A9D5JWZ8"/>
<dbReference type="Proteomes" id="UP000649604">
    <property type="component" value="Unassembled WGS sequence"/>
</dbReference>